<reference evidence="3 4" key="4">
    <citation type="journal article" date="2010" name="Environ. Microbiol.">
        <title>The bacterial genus Collimonas: mycophagy, weathering and other adaptive solutions to life in oligotrophic soil environments.</title>
        <authorList>
            <person name="Leveau J.H."/>
            <person name="Uroz S."/>
            <person name="de Boer W."/>
        </authorList>
    </citation>
    <scope>NUCLEOTIDE SEQUENCE [LARGE SCALE GENOMIC DNA]</scope>
    <source>
        <strain evidence="3 4">Ter331</strain>
    </source>
</reference>
<dbReference type="PANTHER" id="PTHR11080">
    <property type="entry name" value="PYRAZINAMIDASE/NICOTINAMIDASE"/>
    <property type="match status" value="1"/>
</dbReference>
<gene>
    <name evidence="3" type="ordered locus">CFU_0111</name>
</gene>
<evidence type="ECO:0000313" key="4">
    <source>
        <dbReference type="Proteomes" id="UP000008392"/>
    </source>
</evidence>
<dbReference type="STRING" id="1005048.CFU_0111"/>
<dbReference type="AlphaFoldDB" id="G0AG58"/>
<reference evidence="3 4" key="3">
    <citation type="journal article" date="2008" name="FEMS Microbiol. Ecol.">
        <title>Identification and characterization of genes underlying chitinolysis in Collimonas fungivorans Ter331.</title>
        <authorList>
            <person name="Fritsche K."/>
            <person name="de Boer W."/>
            <person name="Gerards S."/>
            <person name="van den Berg M."/>
            <person name="van Veen J.A."/>
            <person name="Leveau J.H."/>
        </authorList>
    </citation>
    <scope>NUCLEOTIDE SEQUENCE [LARGE SCALE GENOMIC DNA]</scope>
    <source>
        <strain evidence="3 4">Ter331</strain>
    </source>
</reference>
<proteinExistence type="inferred from homology"/>
<dbReference type="InterPro" id="IPR036380">
    <property type="entry name" value="Isochorismatase-like_sf"/>
</dbReference>
<organism evidence="3 4">
    <name type="scientific">Collimonas fungivorans (strain Ter331)</name>
    <dbReference type="NCBI Taxonomy" id="1005048"/>
    <lineage>
        <taxon>Bacteria</taxon>
        <taxon>Pseudomonadati</taxon>
        <taxon>Pseudomonadota</taxon>
        <taxon>Betaproteobacteria</taxon>
        <taxon>Burkholderiales</taxon>
        <taxon>Oxalobacteraceae</taxon>
        <taxon>Collimonas</taxon>
    </lineage>
</organism>
<dbReference type="EMBL" id="CP002745">
    <property type="protein sequence ID" value="AEK59949.1"/>
    <property type="molecule type" value="Genomic_DNA"/>
</dbReference>
<dbReference type="Proteomes" id="UP000008392">
    <property type="component" value="Chromosome"/>
</dbReference>
<dbReference type="KEGG" id="cfu:CFU_0111"/>
<dbReference type="EC" id="3.5.1.19" evidence="3"/>
<dbReference type="SUPFAM" id="SSF52499">
    <property type="entry name" value="Isochorismatase-like hydrolases"/>
    <property type="match status" value="1"/>
</dbReference>
<comment type="similarity">
    <text evidence="1">Belongs to the isochorismatase family.</text>
</comment>
<evidence type="ECO:0000313" key="3">
    <source>
        <dbReference type="EMBL" id="AEK59949.1"/>
    </source>
</evidence>
<reference evidence="3 4" key="1">
    <citation type="journal article" date="2004" name="Environ. Microbiol.">
        <title>Phylogeny-function analysis of (meta)genomic libraries: screening for expression of ribosomal RNA genes by large-insert library fluorescent in situ hybridization (LIL-FISH).</title>
        <authorList>
            <person name="Leveau J.H."/>
            <person name="Gerards S."/>
            <person name="de Boer W."/>
            <person name="van Veen J.A."/>
        </authorList>
    </citation>
    <scope>NUCLEOTIDE SEQUENCE [LARGE SCALE GENOMIC DNA]</scope>
    <source>
        <strain evidence="3 4">Ter331</strain>
    </source>
</reference>
<dbReference type="PANTHER" id="PTHR11080:SF2">
    <property type="entry name" value="LD05707P"/>
    <property type="match status" value="1"/>
</dbReference>
<accession>G0AG58</accession>
<protein>
    <submittedName>
        <fullName evidence="3">Nicotinamidase</fullName>
        <ecNumber evidence="3">3.5.1.19</ecNumber>
    </submittedName>
</protein>
<dbReference type="Gene3D" id="3.40.50.850">
    <property type="entry name" value="Isochorismatase-like"/>
    <property type="match status" value="1"/>
</dbReference>
<dbReference type="HOGENOM" id="CLU_067099_0_0_4"/>
<evidence type="ECO:0000256" key="1">
    <source>
        <dbReference type="ARBA" id="ARBA00006336"/>
    </source>
</evidence>
<keyword evidence="2 3" id="KW-0378">Hydrolase</keyword>
<dbReference type="GO" id="GO:0008936">
    <property type="term" value="F:nicotinamidase activity"/>
    <property type="evidence" value="ECO:0007669"/>
    <property type="project" value="UniProtKB-EC"/>
</dbReference>
<reference evidence="4" key="6">
    <citation type="submission" date="2011-05" db="EMBL/GenBank/DDBJ databases">
        <title>Complete sequence of Collimonas fungivorans Ter331.</title>
        <authorList>
            <person name="Leveau J.H."/>
        </authorList>
    </citation>
    <scope>NUCLEOTIDE SEQUENCE [LARGE SCALE GENOMIC DNA]</scope>
    <source>
        <strain evidence="4">Ter331</strain>
    </source>
</reference>
<evidence type="ECO:0000256" key="2">
    <source>
        <dbReference type="ARBA" id="ARBA00022801"/>
    </source>
</evidence>
<keyword evidence="4" id="KW-1185">Reference proteome</keyword>
<sequence>MRRNLHLLIIDPQNDFCDLPAGYLPDNPAGGGRMGPALPVPGAHADMLRVADLIKRGGAGISAISITLDSHHRLDIAHPGFWTSAAGGEVAPFTQISAAEVRAGSYLPRLPAALPRVLHYLDQLEAAGRYQLMVWPVHCEIGSWGHNVHADVRSAYNRWEERTLRSVAKISKGSNPWTEHYSAVQAEVPDPDDALTQSNQAFLDSLAKADCIYITGEAGSHCVKATTEHIADYFGPQHIGKLVLVTDCMSPVSGFQEQYRQFVEDMAARGARTADVADVLLDLLGNADGDAKET</sequence>
<dbReference type="RefSeq" id="WP_014004104.1">
    <property type="nucleotide sequence ID" value="NC_015856.1"/>
</dbReference>
<reference evidence="3 4" key="5">
    <citation type="journal article" date="2011" name="ISME J.">
        <title>Dual transcriptional profiling of a bacterial/fungal confrontation: Collimonas fungivorans versus Aspergillus niger.</title>
        <authorList>
            <person name="Mela F."/>
            <person name="Fritsche K."/>
            <person name="de Boer W."/>
            <person name="van Veen J.A."/>
            <person name="de Graaff L.H."/>
            <person name="van den Berg M."/>
            <person name="Leveau J.H."/>
        </authorList>
    </citation>
    <scope>NUCLEOTIDE SEQUENCE [LARGE SCALE GENOMIC DNA]</scope>
    <source>
        <strain evidence="3 4">Ter331</strain>
    </source>
</reference>
<reference evidence="3 4" key="2">
    <citation type="journal article" date="2006" name="J. Microbiol. Methods">
        <title>Genomic flank-sequencing of plasposon insertion sites for rapid identification of functional genes.</title>
        <authorList>
            <person name="Leveau J.H."/>
            <person name="Gerards S."/>
            <person name="Fritsche K."/>
            <person name="Zondag G."/>
            <person name="van Veen J.A."/>
        </authorList>
    </citation>
    <scope>NUCLEOTIDE SEQUENCE [LARGE SCALE GENOMIC DNA]</scope>
    <source>
        <strain evidence="3 4">Ter331</strain>
    </source>
</reference>
<dbReference type="InterPro" id="IPR052347">
    <property type="entry name" value="Isochorismatase_Nicotinamidase"/>
</dbReference>
<dbReference type="eggNOG" id="COG1335">
    <property type="taxonomic scope" value="Bacteria"/>
</dbReference>
<name>G0AG58_COLFT</name>